<dbReference type="GeneID" id="9670624"/>
<feature type="coiled-coil region" evidence="1">
    <location>
        <begin position="137"/>
        <end position="164"/>
    </location>
</feature>
<dbReference type="eggNOG" id="ENOG502R6IR">
    <property type="taxonomic scope" value="Eukaryota"/>
</dbReference>
<organism evidence="2 3">
    <name type="scientific">Fusarium vanettenii (strain ATCC MYA-4622 / CBS 123669 / FGSC 9596 / NRRL 45880 / 77-13-4)</name>
    <name type="common">Fusarium solani subsp. pisi</name>
    <dbReference type="NCBI Taxonomy" id="660122"/>
    <lineage>
        <taxon>Eukaryota</taxon>
        <taxon>Fungi</taxon>
        <taxon>Dikarya</taxon>
        <taxon>Ascomycota</taxon>
        <taxon>Pezizomycotina</taxon>
        <taxon>Sordariomycetes</taxon>
        <taxon>Hypocreomycetidae</taxon>
        <taxon>Hypocreales</taxon>
        <taxon>Nectriaceae</taxon>
        <taxon>Fusarium</taxon>
        <taxon>Fusarium solani species complex</taxon>
        <taxon>Fusarium vanettenii</taxon>
    </lineage>
</organism>
<dbReference type="AlphaFoldDB" id="C7ZBK8"/>
<dbReference type="RefSeq" id="XP_003044301.1">
    <property type="nucleotide sequence ID" value="XM_003044255.1"/>
</dbReference>
<dbReference type="HOGENOM" id="CLU_089032_1_1_1"/>
<dbReference type="OMA" id="LCECIDN"/>
<evidence type="ECO:0000313" key="3">
    <source>
        <dbReference type="Proteomes" id="UP000005206"/>
    </source>
</evidence>
<sequence>MDEMRLLTSCGEKLAAHIEPAEVRLVTMQSDAYTWIHTTEVAHLFSKDLADHGVTAYRRLYQEVGQSFHAVTFTNKATVVGQASSAPYVSSCGPPTHNISTAQLEKMRRKDLIQYVSCMGQQLSQMEEKAAVEAAAMVRMQQDAETLQHDNERLAQEVRQQSEDARYHRNFYYKLLESTCQLNSSVEEIQQDYMRTIDISMFPKDEFLIF</sequence>
<dbReference type="InParanoid" id="C7ZBK8"/>
<evidence type="ECO:0000256" key="1">
    <source>
        <dbReference type="SAM" id="Coils"/>
    </source>
</evidence>
<reference evidence="2 3" key="1">
    <citation type="journal article" date="2009" name="PLoS Genet.">
        <title>The genome of Nectria haematococca: contribution of supernumerary chromosomes to gene expansion.</title>
        <authorList>
            <person name="Coleman J.J."/>
            <person name="Rounsley S.D."/>
            <person name="Rodriguez-Carres M."/>
            <person name="Kuo A."/>
            <person name="Wasmann C.C."/>
            <person name="Grimwood J."/>
            <person name="Schmutz J."/>
            <person name="Taga M."/>
            <person name="White G.J."/>
            <person name="Zhou S."/>
            <person name="Schwartz D.C."/>
            <person name="Freitag M."/>
            <person name="Ma L.J."/>
            <person name="Danchin E.G."/>
            <person name="Henrissat B."/>
            <person name="Coutinho P.M."/>
            <person name="Nelson D.R."/>
            <person name="Straney D."/>
            <person name="Napoli C.A."/>
            <person name="Barker B.M."/>
            <person name="Gribskov M."/>
            <person name="Rep M."/>
            <person name="Kroken S."/>
            <person name="Molnar I."/>
            <person name="Rensing C."/>
            <person name="Kennell J.C."/>
            <person name="Zamora J."/>
            <person name="Farman M.L."/>
            <person name="Selker E.U."/>
            <person name="Salamov A."/>
            <person name="Shapiro H."/>
            <person name="Pangilinan J."/>
            <person name="Lindquist E."/>
            <person name="Lamers C."/>
            <person name="Grigoriev I.V."/>
            <person name="Geiser D.M."/>
            <person name="Covert S.F."/>
            <person name="Temporini E."/>
            <person name="Vanetten H.D."/>
        </authorList>
    </citation>
    <scope>NUCLEOTIDE SEQUENCE [LARGE SCALE GENOMIC DNA]</scope>
    <source>
        <strain evidence="3">ATCC MYA-4622 / CBS 123669 / FGSC 9596 / NRRL 45880 / 77-13-4</strain>
    </source>
</reference>
<dbReference type="OrthoDB" id="5187726at2759"/>
<accession>C7ZBK8</accession>
<keyword evidence="1" id="KW-0175">Coiled coil</keyword>
<dbReference type="EMBL" id="GG698915">
    <property type="protein sequence ID" value="EEU38588.1"/>
    <property type="molecule type" value="Genomic_DNA"/>
</dbReference>
<proteinExistence type="predicted"/>
<keyword evidence="3" id="KW-1185">Reference proteome</keyword>
<name>C7ZBK8_FUSV7</name>
<dbReference type="VEuPathDB" id="FungiDB:NECHADRAFT_88462"/>
<evidence type="ECO:0000313" key="2">
    <source>
        <dbReference type="EMBL" id="EEU38588.1"/>
    </source>
</evidence>
<protein>
    <submittedName>
        <fullName evidence="2">Uncharacterized protein</fullName>
    </submittedName>
</protein>
<dbReference type="KEGG" id="nhe:NECHADRAFT_88462"/>
<dbReference type="Proteomes" id="UP000005206">
    <property type="component" value="Chromosome 14"/>
</dbReference>
<gene>
    <name evidence="2" type="ORF">NECHADRAFT_88462</name>
</gene>